<dbReference type="RefSeq" id="WP_344953828.1">
    <property type="nucleotide sequence ID" value="NZ_BAAAZR010000064.1"/>
</dbReference>
<gene>
    <name evidence="2" type="ORF">GCM10022226_82940</name>
</gene>
<dbReference type="PANTHER" id="PTHR45964">
    <property type="entry name" value="WSCD FAMILY MEMBER CG9164"/>
    <property type="match status" value="1"/>
</dbReference>
<feature type="domain" description="Sulfotransferase" evidence="1">
    <location>
        <begin position="3"/>
        <end position="157"/>
    </location>
</feature>
<reference evidence="3" key="1">
    <citation type="journal article" date="2019" name="Int. J. Syst. Evol. Microbiol.">
        <title>The Global Catalogue of Microorganisms (GCM) 10K type strain sequencing project: providing services to taxonomists for standard genome sequencing and annotation.</title>
        <authorList>
            <consortium name="The Broad Institute Genomics Platform"/>
            <consortium name="The Broad Institute Genome Sequencing Center for Infectious Disease"/>
            <person name="Wu L."/>
            <person name="Ma J."/>
        </authorList>
    </citation>
    <scope>NUCLEOTIDE SEQUENCE [LARGE SCALE GENOMIC DNA]</scope>
    <source>
        <strain evidence="3">JCM 16908</strain>
    </source>
</reference>
<evidence type="ECO:0000259" key="1">
    <source>
        <dbReference type="Pfam" id="PF00685"/>
    </source>
</evidence>
<proteinExistence type="predicted"/>
<comment type="caution">
    <text evidence="2">The sequence shown here is derived from an EMBL/GenBank/DDBJ whole genome shotgun (WGS) entry which is preliminary data.</text>
</comment>
<protein>
    <submittedName>
        <fullName evidence="2">Sulfotransferase domain-containing protein</fullName>
    </submittedName>
</protein>
<dbReference type="InterPro" id="IPR051589">
    <property type="entry name" value="Sialate-O-sulfotransferase"/>
</dbReference>
<dbReference type="PANTHER" id="PTHR45964:SF5">
    <property type="entry name" value="WSCD FAMILY MEMBER CG9164"/>
    <property type="match status" value="1"/>
</dbReference>
<dbReference type="Pfam" id="PF00685">
    <property type="entry name" value="Sulfotransfer_1"/>
    <property type="match status" value="1"/>
</dbReference>
<keyword evidence="3" id="KW-1185">Reference proteome</keyword>
<dbReference type="Proteomes" id="UP001500888">
    <property type="component" value="Unassembled WGS sequence"/>
</dbReference>
<name>A0ABP7JKK5_9ACTN</name>
<dbReference type="InterPro" id="IPR027417">
    <property type="entry name" value="P-loop_NTPase"/>
</dbReference>
<dbReference type="Gene3D" id="3.40.50.300">
    <property type="entry name" value="P-loop containing nucleotide triphosphate hydrolases"/>
    <property type="match status" value="1"/>
</dbReference>
<organism evidence="2 3">
    <name type="scientific">Sphaerisporangium flaviroseum</name>
    <dbReference type="NCBI Taxonomy" id="509199"/>
    <lineage>
        <taxon>Bacteria</taxon>
        <taxon>Bacillati</taxon>
        <taxon>Actinomycetota</taxon>
        <taxon>Actinomycetes</taxon>
        <taxon>Streptosporangiales</taxon>
        <taxon>Streptosporangiaceae</taxon>
        <taxon>Sphaerisporangium</taxon>
    </lineage>
</organism>
<evidence type="ECO:0000313" key="2">
    <source>
        <dbReference type="EMBL" id="GAA3846724.1"/>
    </source>
</evidence>
<dbReference type="SUPFAM" id="SSF52540">
    <property type="entry name" value="P-loop containing nucleoside triphosphate hydrolases"/>
    <property type="match status" value="1"/>
</dbReference>
<sequence length="225" mass="25654">MIIWVASFPRSGNTFLRIILKQLYGVHTSTVYDVDGVAARLGPELIGFEERPSSIEEMRASEKPHFVKTHRQRVGEEDRAICLVRDGRDSITSWAHLTGAPDVEAELRAIINRRDEVGTGSWGRNVLSWLRPPAPHRVMLRYEELIREPRRTVEKVLATLAPTLRPLPDARIPTFAELHRVDGGFFRRGHTGTHSDELPEELQQLFWSRPDNVTAMELLGYSRDA</sequence>
<accession>A0ABP7JKK5</accession>
<dbReference type="InterPro" id="IPR000863">
    <property type="entry name" value="Sulfotransferase_dom"/>
</dbReference>
<evidence type="ECO:0000313" key="3">
    <source>
        <dbReference type="Proteomes" id="UP001500888"/>
    </source>
</evidence>
<dbReference type="EMBL" id="BAAAZR010000064">
    <property type="protein sequence ID" value="GAA3846724.1"/>
    <property type="molecule type" value="Genomic_DNA"/>
</dbReference>